<keyword evidence="4 9" id="KW-0812">Transmembrane</keyword>
<evidence type="ECO:0000313" key="10">
    <source>
        <dbReference type="EMBL" id="KPI84926.1"/>
    </source>
</evidence>
<comment type="caution">
    <text evidence="10">The sequence shown here is derived from an EMBL/GenBank/DDBJ whole genome shotgun (WGS) entry which is preliminary data.</text>
</comment>
<keyword evidence="11" id="KW-1185">Reference proteome</keyword>
<comment type="function">
    <text evidence="1">Fluoride channel required for the rapid expulsion of cytoplasmic fluoride.</text>
</comment>
<dbReference type="Proteomes" id="UP000038009">
    <property type="component" value="Unassembled WGS sequence"/>
</dbReference>
<evidence type="ECO:0000256" key="9">
    <source>
        <dbReference type="SAM" id="Phobius"/>
    </source>
</evidence>
<keyword evidence="6 9" id="KW-0472">Membrane</keyword>
<evidence type="ECO:0000256" key="2">
    <source>
        <dbReference type="ARBA" id="ARBA00004651"/>
    </source>
</evidence>
<feature type="transmembrane region" description="Helical" evidence="9">
    <location>
        <begin position="158"/>
        <end position="178"/>
    </location>
</feature>
<name>A0A0N0P462_LEPSE</name>
<evidence type="ECO:0000256" key="3">
    <source>
        <dbReference type="ARBA" id="ARBA00022475"/>
    </source>
</evidence>
<feature type="transmembrane region" description="Helical" evidence="9">
    <location>
        <begin position="42"/>
        <end position="62"/>
    </location>
</feature>
<feature type="transmembrane region" description="Helical" evidence="9">
    <location>
        <begin position="16"/>
        <end position="35"/>
    </location>
</feature>
<dbReference type="EMBL" id="LJSK01000221">
    <property type="protein sequence ID" value="KPI84926.1"/>
    <property type="molecule type" value="Genomic_DNA"/>
</dbReference>
<dbReference type="AlphaFoldDB" id="A0A0N0P462"/>
<protein>
    <recommendedName>
        <fullName evidence="12">CrcB-like protein</fullName>
    </recommendedName>
</protein>
<comment type="catalytic activity">
    <reaction evidence="8">
        <text>fluoride(in) = fluoride(out)</text>
        <dbReference type="Rhea" id="RHEA:76159"/>
        <dbReference type="ChEBI" id="CHEBI:17051"/>
    </reaction>
    <physiologicalReaction direction="left-to-right" evidence="8">
        <dbReference type="Rhea" id="RHEA:76160"/>
    </physiologicalReaction>
</comment>
<reference evidence="10 11" key="1">
    <citation type="journal article" date="2015" name="PLoS Pathog.">
        <title>Leptomonas seymouri: Adaptations to the Dixenous Life Cycle Analyzed by Genome Sequencing, Transcriptome Profiling and Co-infection with Leishmania donovani.</title>
        <authorList>
            <person name="Kraeva N."/>
            <person name="Butenko A."/>
            <person name="Hlavacova J."/>
            <person name="Kostygov A."/>
            <person name="Myskova J."/>
            <person name="Grybchuk D."/>
            <person name="Lestinova T."/>
            <person name="Votypka J."/>
            <person name="Volf P."/>
            <person name="Opperdoes F."/>
            <person name="Flegontov P."/>
            <person name="Lukes J."/>
            <person name="Yurchenko V."/>
        </authorList>
    </citation>
    <scope>NUCLEOTIDE SEQUENCE [LARGE SCALE GENOMIC DNA]</scope>
    <source>
        <strain evidence="10 11">ATCC 30220</strain>
    </source>
</reference>
<evidence type="ECO:0000256" key="8">
    <source>
        <dbReference type="ARBA" id="ARBA00035585"/>
    </source>
</evidence>
<dbReference type="VEuPathDB" id="TriTrypDB:Lsey_0221_0070"/>
<dbReference type="InterPro" id="IPR003691">
    <property type="entry name" value="FluC"/>
</dbReference>
<evidence type="ECO:0000256" key="6">
    <source>
        <dbReference type="ARBA" id="ARBA00023136"/>
    </source>
</evidence>
<comment type="similarity">
    <text evidence="7">Belongs to the fluoride channel Fluc/FEX (TC 1.A.43) family.</text>
</comment>
<evidence type="ECO:0000256" key="4">
    <source>
        <dbReference type="ARBA" id="ARBA00022692"/>
    </source>
</evidence>
<keyword evidence="5 9" id="KW-1133">Transmembrane helix</keyword>
<comment type="subcellular location">
    <subcellularLocation>
        <location evidence="2">Cell membrane</location>
        <topology evidence="2">Multi-pass membrane protein</topology>
    </subcellularLocation>
</comment>
<gene>
    <name evidence="10" type="ORF">ABL78_6018</name>
</gene>
<feature type="transmembrane region" description="Helical" evidence="9">
    <location>
        <begin position="250"/>
        <end position="270"/>
    </location>
</feature>
<dbReference type="OrthoDB" id="409792at2759"/>
<feature type="transmembrane region" description="Helical" evidence="9">
    <location>
        <begin position="125"/>
        <end position="146"/>
    </location>
</feature>
<feature type="transmembrane region" description="Helical" evidence="9">
    <location>
        <begin position="74"/>
        <end position="91"/>
    </location>
</feature>
<evidence type="ECO:0000313" key="11">
    <source>
        <dbReference type="Proteomes" id="UP000038009"/>
    </source>
</evidence>
<dbReference type="OMA" id="CAAQFPL"/>
<proteinExistence type="inferred from homology"/>
<sequence>MGKCFAKHPFLSKFNYIQPNTIGSFVMGLAVTVLPAETHLPLTYRAVCVGFCGSFTTFSTWIVEAMVQNTAGDAFEHLFLGATMPIVFFIWGRDFGRSLRWCCADLRCPWESWTAHRRGLRTLDLTVCALLVMAAVLSPVLVQVYINSDRVQVISTDDIRVVVLAPVGAVLRFLLAFYLNKRDCVAQFPLGTLIANSVAVVLAMIMLNMQVLHPWNAWFTIVQQGISGALSTVSSLVNEIVGFYGSGRTVLSYLYGIVTVGGCIFIGGIGRPQLYGRTVS</sequence>
<dbReference type="PANTHER" id="PTHR28259:SF1">
    <property type="entry name" value="FLUORIDE EXPORT PROTEIN 1-RELATED"/>
    <property type="match status" value="1"/>
</dbReference>
<dbReference type="GO" id="GO:0005886">
    <property type="term" value="C:plasma membrane"/>
    <property type="evidence" value="ECO:0007669"/>
    <property type="project" value="UniProtKB-SubCell"/>
</dbReference>
<keyword evidence="3" id="KW-1003">Cell membrane</keyword>
<dbReference type="PANTHER" id="PTHR28259">
    <property type="entry name" value="FLUORIDE EXPORT PROTEIN 1-RELATED"/>
    <property type="match status" value="1"/>
</dbReference>
<accession>A0A0N0P462</accession>
<evidence type="ECO:0000256" key="7">
    <source>
        <dbReference type="ARBA" id="ARBA00035120"/>
    </source>
</evidence>
<feature type="transmembrane region" description="Helical" evidence="9">
    <location>
        <begin position="190"/>
        <end position="211"/>
    </location>
</feature>
<dbReference type="Pfam" id="PF02537">
    <property type="entry name" value="CRCB"/>
    <property type="match status" value="2"/>
</dbReference>
<evidence type="ECO:0000256" key="1">
    <source>
        <dbReference type="ARBA" id="ARBA00002598"/>
    </source>
</evidence>
<evidence type="ECO:0000256" key="5">
    <source>
        <dbReference type="ARBA" id="ARBA00022989"/>
    </source>
</evidence>
<organism evidence="10 11">
    <name type="scientific">Leptomonas seymouri</name>
    <dbReference type="NCBI Taxonomy" id="5684"/>
    <lineage>
        <taxon>Eukaryota</taxon>
        <taxon>Discoba</taxon>
        <taxon>Euglenozoa</taxon>
        <taxon>Kinetoplastea</taxon>
        <taxon>Metakinetoplastina</taxon>
        <taxon>Trypanosomatida</taxon>
        <taxon>Trypanosomatidae</taxon>
        <taxon>Leishmaniinae</taxon>
        <taxon>Leptomonas</taxon>
    </lineage>
</organism>
<evidence type="ECO:0008006" key="12">
    <source>
        <dbReference type="Google" id="ProtNLM"/>
    </source>
</evidence>
<feature type="transmembrane region" description="Helical" evidence="9">
    <location>
        <begin position="217"/>
        <end position="238"/>
    </location>
</feature>
<dbReference type="GO" id="GO:1903425">
    <property type="term" value="F:fluoride transmembrane transporter activity"/>
    <property type="evidence" value="ECO:0007669"/>
    <property type="project" value="TreeGrafter"/>
</dbReference>